<feature type="domain" description="AB hydrolase-1" evidence="1">
    <location>
        <begin position="22"/>
        <end position="128"/>
    </location>
</feature>
<dbReference type="Pfam" id="PF12697">
    <property type="entry name" value="Abhydrolase_6"/>
    <property type="match status" value="1"/>
</dbReference>
<evidence type="ECO:0000313" key="3">
    <source>
        <dbReference type="Proteomes" id="UP000660611"/>
    </source>
</evidence>
<organism evidence="2 3">
    <name type="scientific">Dactylosporangium siamense</name>
    <dbReference type="NCBI Taxonomy" id="685454"/>
    <lineage>
        <taxon>Bacteria</taxon>
        <taxon>Bacillati</taxon>
        <taxon>Actinomycetota</taxon>
        <taxon>Actinomycetes</taxon>
        <taxon>Micromonosporales</taxon>
        <taxon>Micromonosporaceae</taxon>
        <taxon>Dactylosporangium</taxon>
    </lineage>
</organism>
<dbReference type="Proteomes" id="UP000660611">
    <property type="component" value="Unassembled WGS sequence"/>
</dbReference>
<dbReference type="GO" id="GO:0016787">
    <property type="term" value="F:hydrolase activity"/>
    <property type="evidence" value="ECO:0007669"/>
    <property type="project" value="UniProtKB-KW"/>
</dbReference>
<evidence type="ECO:0000259" key="1">
    <source>
        <dbReference type="Pfam" id="PF12697"/>
    </source>
</evidence>
<dbReference type="InterPro" id="IPR000073">
    <property type="entry name" value="AB_hydrolase_1"/>
</dbReference>
<dbReference type="Gene3D" id="3.40.50.1820">
    <property type="entry name" value="alpha/beta hydrolase"/>
    <property type="match status" value="1"/>
</dbReference>
<keyword evidence="3" id="KW-1185">Reference proteome</keyword>
<accession>A0A919U7S6</accession>
<evidence type="ECO:0000313" key="2">
    <source>
        <dbReference type="EMBL" id="GIG42010.1"/>
    </source>
</evidence>
<reference evidence="2" key="1">
    <citation type="submission" date="2021-01" db="EMBL/GenBank/DDBJ databases">
        <title>Whole genome shotgun sequence of Dactylosporangium siamense NBRC 106093.</title>
        <authorList>
            <person name="Komaki H."/>
            <person name="Tamura T."/>
        </authorList>
    </citation>
    <scope>NUCLEOTIDE SEQUENCE</scope>
    <source>
        <strain evidence="2">NBRC 106093</strain>
    </source>
</reference>
<keyword evidence="2" id="KW-0378">Hydrolase</keyword>
<dbReference type="EMBL" id="BONQ01000002">
    <property type="protein sequence ID" value="GIG42010.1"/>
    <property type="molecule type" value="Genomic_DNA"/>
</dbReference>
<dbReference type="InterPro" id="IPR029058">
    <property type="entry name" value="AB_hydrolase_fold"/>
</dbReference>
<gene>
    <name evidence="2" type="ORF">Dsi01nite_000510</name>
</gene>
<proteinExistence type="predicted"/>
<dbReference type="AlphaFoldDB" id="A0A919U7S6"/>
<comment type="caution">
    <text evidence="2">The sequence shown here is derived from an EMBL/GenBank/DDBJ whole genome shotgun (WGS) entry which is preliminary data.</text>
</comment>
<protein>
    <submittedName>
        <fullName evidence="2">Alpha/beta hydrolase</fullName>
    </submittedName>
</protein>
<name>A0A919U7S6_9ACTN</name>
<dbReference type="SUPFAM" id="SSF53474">
    <property type="entry name" value="alpha/beta-Hydrolases"/>
    <property type="match status" value="1"/>
</dbReference>
<sequence length="203" mass="21892">MTGVSEPSVVTTGPSSGAAAVVVLLPGGKADSFVSYRRGLAYLRMVPFGWAVRRKFPGIAVWRLRYRYRGWNEPHRHPVADAEWAIREAATRLPGVPVLLVGHSMGGRTALRLSSRVAGVCALAPWIEPNEPFSEQTAGTVVLAHGDQDRITDPAMSARYAASTDASFILVAGEGHAMLRRSREWTRIVLEFVGTVGRSLAGG</sequence>